<dbReference type="EMBL" id="CP000386">
    <property type="protein sequence ID" value="ABG04272.1"/>
    <property type="molecule type" value="Genomic_DNA"/>
</dbReference>
<organism evidence="1 2">
    <name type="scientific">Rubrobacter xylanophilus (strain DSM 9941 / JCM 11954 / NBRC 16129 / PRD-1)</name>
    <dbReference type="NCBI Taxonomy" id="266117"/>
    <lineage>
        <taxon>Bacteria</taxon>
        <taxon>Bacillati</taxon>
        <taxon>Actinomycetota</taxon>
        <taxon>Rubrobacteria</taxon>
        <taxon>Rubrobacterales</taxon>
        <taxon>Rubrobacteraceae</taxon>
        <taxon>Rubrobacter</taxon>
    </lineage>
</organism>
<dbReference type="RefSeq" id="WP_011564289.1">
    <property type="nucleotide sequence ID" value="NC_008148.1"/>
</dbReference>
<dbReference type="eggNOG" id="ENOG5032A2Y">
    <property type="taxonomic scope" value="Bacteria"/>
</dbReference>
<dbReference type="HOGENOM" id="CLU_161390_0_0_11"/>
<gene>
    <name evidence="1" type="ordered locus">Rxyl_1308</name>
</gene>
<protein>
    <submittedName>
        <fullName evidence="1">Uncharacterized protein</fullName>
    </submittedName>
</protein>
<dbReference type="STRING" id="266117.Rxyl_1308"/>
<dbReference type="AlphaFoldDB" id="Q1AWF6"/>
<sequence length="124" mass="13646">MRIAPGRLVYLGYGKYVRSDRIVALLPIEEERGPGRRTLVYVEGLPEPVVAGRTEATIVRDMVGPEGGAVELLRELQAQIKQVRPLLKASIRSEAGLDLDELSRRISNLTGEGEHEGDASDRLL</sequence>
<name>Q1AWF6_RUBXD</name>
<proteinExistence type="predicted"/>
<evidence type="ECO:0000313" key="1">
    <source>
        <dbReference type="EMBL" id="ABG04272.1"/>
    </source>
</evidence>
<reference evidence="1 2" key="1">
    <citation type="submission" date="2006-06" db="EMBL/GenBank/DDBJ databases">
        <title>Complete sequence of Rubrobacter xylanophilus DSM 9941.</title>
        <authorList>
            <consortium name="US DOE Joint Genome Institute"/>
            <person name="Copeland A."/>
            <person name="Lucas S."/>
            <person name="Lapidus A."/>
            <person name="Barry K."/>
            <person name="Detter J.C."/>
            <person name="Glavina del Rio T."/>
            <person name="Hammon N."/>
            <person name="Israni S."/>
            <person name="Dalin E."/>
            <person name="Tice H."/>
            <person name="Pitluck S."/>
            <person name="Munk A.C."/>
            <person name="Brettin T."/>
            <person name="Bruce D."/>
            <person name="Han C."/>
            <person name="Tapia R."/>
            <person name="Gilna P."/>
            <person name="Schmutz J."/>
            <person name="Larimer F."/>
            <person name="Land M."/>
            <person name="Hauser L."/>
            <person name="Kyrpides N."/>
            <person name="Lykidis A."/>
            <person name="da Costa M.S."/>
            <person name="Rainey F.A."/>
            <person name="Empadinhas N."/>
            <person name="Jolivet E."/>
            <person name="Battista J.R."/>
            <person name="Richardson P."/>
        </authorList>
    </citation>
    <scope>NUCLEOTIDE SEQUENCE [LARGE SCALE GENOMIC DNA]</scope>
    <source>
        <strain evidence="2">DSM 9941 / NBRC 16129 / PRD-1</strain>
    </source>
</reference>
<dbReference type="OrthoDB" id="5243356at2"/>
<dbReference type="Proteomes" id="UP000006637">
    <property type="component" value="Chromosome"/>
</dbReference>
<keyword evidence="2" id="KW-1185">Reference proteome</keyword>
<dbReference type="KEGG" id="rxy:Rxyl_1308"/>
<evidence type="ECO:0000313" key="2">
    <source>
        <dbReference type="Proteomes" id="UP000006637"/>
    </source>
</evidence>
<accession>Q1AWF6</accession>